<dbReference type="EMBL" id="CP032419">
    <property type="protein sequence ID" value="AYC32982.1"/>
    <property type="molecule type" value="Genomic_DNA"/>
</dbReference>
<dbReference type="CDD" id="cd11586">
    <property type="entry name" value="VbhA_like"/>
    <property type="match status" value="1"/>
</dbReference>
<evidence type="ECO:0000313" key="3">
    <source>
        <dbReference type="Proteomes" id="UP000265560"/>
    </source>
</evidence>
<protein>
    <submittedName>
        <fullName evidence="2">Antitoxin</fullName>
    </submittedName>
</protein>
<feature type="domain" description="Antitoxin VbhA" evidence="1">
    <location>
        <begin position="23"/>
        <end position="68"/>
    </location>
</feature>
<proteinExistence type="predicted"/>
<name>A0A385Z657_9PSED</name>
<keyword evidence="3" id="KW-1185">Reference proteome</keyword>
<dbReference type="InterPro" id="IPR033788">
    <property type="entry name" value="VbhA-like"/>
</dbReference>
<dbReference type="KEGG" id="pcav:D3880_11640"/>
<dbReference type="OrthoDB" id="8664388at2"/>
<reference evidence="3" key="1">
    <citation type="submission" date="2018-09" db="EMBL/GenBank/DDBJ databases">
        <authorList>
            <person name="Zhu H."/>
        </authorList>
    </citation>
    <scope>NUCLEOTIDE SEQUENCE [LARGE SCALE GENOMIC DNA]</scope>
    <source>
        <strain evidence="3">K2W31S-8</strain>
    </source>
</reference>
<evidence type="ECO:0000313" key="2">
    <source>
        <dbReference type="EMBL" id="AYC32982.1"/>
    </source>
</evidence>
<gene>
    <name evidence="2" type="ORF">D3880_11640</name>
</gene>
<dbReference type="AlphaFoldDB" id="A0A385Z657"/>
<dbReference type="InterPro" id="IPR041535">
    <property type="entry name" value="VbhA"/>
</dbReference>
<dbReference type="InterPro" id="IPR043038">
    <property type="entry name" value="VbhA_sf"/>
</dbReference>
<dbReference type="Proteomes" id="UP000265560">
    <property type="component" value="Chromosome"/>
</dbReference>
<evidence type="ECO:0000259" key="1">
    <source>
        <dbReference type="Pfam" id="PF18495"/>
    </source>
</evidence>
<accession>A0A385Z657</accession>
<dbReference type="Pfam" id="PF18495">
    <property type="entry name" value="VbhA"/>
    <property type="match status" value="1"/>
</dbReference>
<dbReference type="Gene3D" id="1.10.8.1050">
    <property type="entry name" value="Antitoxin VbhA-like"/>
    <property type="match status" value="1"/>
</dbReference>
<organism evidence="2 3">
    <name type="scientific">Pseudomonas cavernae</name>
    <dbReference type="NCBI Taxonomy" id="2320867"/>
    <lineage>
        <taxon>Bacteria</taxon>
        <taxon>Pseudomonadati</taxon>
        <taxon>Pseudomonadota</taxon>
        <taxon>Gammaproteobacteria</taxon>
        <taxon>Pseudomonadales</taxon>
        <taxon>Pseudomonadaceae</taxon>
        <taxon>Pseudomonas</taxon>
    </lineage>
</organism>
<sequence length="81" mass="8928">MGQKQDGHGMVLPMTDAERATHRLTVDNAIASQRLEGLEPDAEVIEQLRDYAEGRREIGDIVEELHKRIVGGRLQPGAGKP</sequence>